<gene>
    <name evidence="1" type="ORF">UFOVP250_19</name>
</gene>
<dbReference type="EMBL" id="LR796270">
    <property type="protein sequence ID" value="CAB4132987.1"/>
    <property type="molecule type" value="Genomic_DNA"/>
</dbReference>
<organism evidence="1">
    <name type="scientific">uncultured Caudovirales phage</name>
    <dbReference type="NCBI Taxonomy" id="2100421"/>
    <lineage>
        <taxon>Viruses</taxon>
        <taxon>Duplodnaviria</taxon>
        <taxon>Heunggongvirae</taxon>
        <taxon>Uroviricota</taxon>
        <taxon>Caudoviricetes</taxon>
        <taxon>Peduoviridae</taxon>
        <taxon>Maltschvirus</taxon>
        <taxon>Maltschvirus maltsch</taxon>
    </lineage>
</organism>
<reference evidence="1" key="1">
    <citation type="submission" date="2020-04" db="EMBL/GenBank/DDBJ databases">
        <authorList>
            <person name="Chiriac C."/>
            <person name="Salcher M."/>
            <person name="Ghai R."/>
            <person name="Kavagutti S V."/>
        </authorList>
    </citation>
    <scope>NUCLEOTIDE SEQUENCE</scope>
</reference>
<evidence type="ECO:0000313" key="1">
    <source>
        <dbReference type="EMBL" id="CAB4132987.1"/>
    </source>
</evidence>
<accession>A0A6J5LIT0</accession>
<protein>
    <submittedName>
        <fullName evidence="1">Uncharacterized protein</fullName>
    </submittedName>
</protein>
<name>A0A6J5LIT0_9CAUD</name>
<proteinExistence type="predicted"/>
<sequence length="445" mass="50571">MSGVLFAKDYSLTNLSLLTPKGVVDLRDIMIEISYQEDIFNNTTSGYVMVSESMSYNELMGLTGNEFLRLSFNKTGDTSTQVDKLVRVYKMDKRRLEGNMYTESYCLHFCSEEMLLNEQYKLCKSYKAQTVTDMINDILTNTLKVPSNKIRYIEQSYGIYDFVIPTIKPFDAINWLSTYARSNDVANRPGADMIFFENKFGYNFQSLQSLMLGLSLHTYVYDPKNIDSNINNTEKVWNVTTYEILNSYDTLDGINSGMFANQLISLDVLTREQKVTNFDYDVYQKSAYKLNDYPLNNGYVNRMGDKTNETSRAVLKLAFSNFGEANNSVIQSKPGSVGHNIFAETYIPNRTAQIPLDNYIRMKISVPGDPNVTVGSAINFELASNNPVNKTPNRIYSGKYLVSAVRHLINVNEYKTVMEIIKESVPYELTQIPASSALWQSSVKG</sequence>